<name>A0A9E6Q0I9_9PSED</name>
<sequence>MICALLALPSTIAHATPQLLHLGQPHPYVFLAYTNSDLHQAQPAEHAVVIIHGVRRNAEDYYQTGEQLLTNAGLTPRNTLLLAPNFLTATDPQASNDLPLWPKDRWMQGNESSAGHRGITSFSVLDDLLAYLADRRRFPHLKDVVLIGHSAGAQLMQRYAVMGKDFTSLPVRYVISSPSSYLYLDAKRPTATGFAPIPDNRCPGYNRYRYGLEQPPAYLASQRLDAVQLFRRYASRNVTYLVGERDTHADSKVMDHSCAAEAQGPNRLERQLGYLRYEGFLSRTWGVAVAHRQFVIPEAGHDAGHLFASPKVAEVIFPNKP</sequence>
<keyword evidence="1" id="KW-0732">Signal</keyword>
<dbReference type="KEGG" id="pxn:HU772_003290"/>
<evidence type="ECO:0000256" key="1">
    <source>
        <dbReference type="SAM" id="SignalP"/>
    </source>
</evidence>
<dbReference type="Gene3D" id="3.40.50.1820">
    <property type="entry name" value="alpha/beta hydrolase"/>
    <property type="match status" value="1"/>
</dbReference>
<feature type="domain" description="AB hydrolase-1" evidence="2">
    <location>
        <begin position="48"/>
        <end position="307"/>
    </location>
</feature>
<gene>
    <name evidence="3" type="ORF">HU772_003290</name>
</gene>
<accession>A0A9E6Q0I9</accession>
<proteinExistence type="predicted"/>
<organism evidence="3 4">
    <name type="scientific">Pseudomonas xantholysinigenes</name>
    <dbReference type="NCBI Taxonomy" id="2745490"/>
    <lineage>
        <taxon>Bacteria</taxon>
        <taxon>Pseudomonadati</taxon>
        <taxon>Pseudomonadota</taxon>
        <taxon>Gammaproteobacteria</taxon>
        <taxon>Pseudomonadales</taxon>
        <taxon>Pseudomonadaceae</taxon>
        <taxon>Pseudomonas</taxon>
    </lineage>
</organism>
<dbReference type="EMBL" id="CP077095">
    <property type="protein sequence ID" value="QXI40877.1"/>
    <property type="molecule type" value="Genomic_DNA"/>
</dbReference>
<dbReference type="AlphaFoldDB" id="A0A9E6Q0I9"/>
<evidence type="ECO:0000313" key="3">
    <source>
        <dbReference type="EMBL" id="QXI40877.1"/>
    </source>
</evidence>
<evidence type="ECO:0000313" key="4">
    <source>
        <dbReference type="Proteomes" id="UP000633418"/>
    </source>
</evidence>
<dbReference type="InterPro" id="IPR000073">
    <property type="entry name" value="AB_hydrolase_1"/>
</dbReference>
<reference evidence="3 4" key="1">
    <citation type="journal article" date="2020" name="Microorganisms">
        <title>Reliable Identification of Environmental Pseudomonas Isolates Using the rpoD Gene.</title>
        <authorList>
            <consortium name="The Broad Institute Genome Sequencing Platform"/>
            <person name="Girard L."/>
            <person name="Lood C."/>
            <person name="Rokni-Zadeh H."/>
            <person name="van Noort V."/>
            <person name="Lavigne R."/>
            <person name="De Mot R."/>
        </authorList>
    </citation>
    <scope>NUCLEOTIDE SEQUENCE [LARGE SCALE GENOMIC DNA]</scope>
    <source>
        <strain evidence="3 4">RW9S1A</strain>
    </source>
</reference>
<evidence type="ECO:0000259" key="2">
    <source>
        <dbReference type="Pfam" id="PF12697"/>
    </source>
</evidence>
<keyword evidence="4" id="KW-1185">Reference proteome</keyword>
<dbReference type="Proteomes" id="UP000633418">
    <property type="component" value="Chromosome"/>
</dbReference>
<feature type="signal peptide" evidence="1">
    <location>
        <begin position="1"/>
        <end position="15"/>
    </location>
</feature>
<dbReference type="SUPFAM" id="SSF53474">
    <property type="entry name" value="alpha/beta-Hydrolases"/>
    <property type="match status" value="1"/>
</dbReference>
<dbReference type="Pfam" id="PF12697">
    <property type="entry name" value="Abhydrolase_6"/>
    <property type="match status" value="1"/>
</dbReference>
<dbReference type="PANTHER" id="PTHR35560">
    <property type="entry name" value="BLL0132 PROTEIN"/>
    <property type="match status" value="1"/>
</dbReference>
<protein>
    <recommendedName>
        <fullName evidence="2">AB hydrolase-1 domain-containing protein</fullName>
    </recommendedName>
</protein>
<reference evidence="3 4" key="2">
    <citation type="journal article" date="2021" name="Microorganisms">
        <title>The Ever-Expanding Pseudomonas Genus: Description of 43 New Species and Partition of the Pseudomonas putida Group.</title>
        <authorList>
            <person name="Girard L."/>
            <person name="Lood C."/>
            <person name="Hofte M."/>
            <person name="Vandamme P."/>
            <person name="Rokni-Zadeh H."/>
            <person name="van Noort V."/>
            <person name="Lavigne R."/>
            <person name="De Mot R."/>
        </authorList>
    </citation>
    <scope>NUCLEOTIDE SEQUENCE [LARGE SCALE GENOMIC DNA]</scope>
    <source>
        <strain evidence="3 4">RW9S1A</strain>
    </source>
</reference>
<dbReference type="PANTHER" id="PTHR35560:SF3">
    <property type="entry name" value="PEPTIDASE S9 PROLYL OLIGOPEPTIDASE CATALYTIC DOMAIN-CONTAINING PROTEIN"/>
    <property type="match status" value="1"/>
</dbReference>
<feature type="chain" id="PRO_5039505894" description="AB hydrolase-1 domain-containing protein" evidence="1">
    <location>
        <begin position="16"/>
        <end position="321"/>
    </location>
</feature>
<dbReference type="InterPro" id="IPR029058">
    <property type="entry name" value="AB_hydrolase_fold"/>
</dbReference>